<gene>
    <name evidence="1" type="ORF">S01H1_15711</name>
</gene>
<sequence length="54" mass="6349">MLPKLFRNISPKSNLLTMLTVGVFGTSKKENEFRVPIHPKHIPHIPRRIRKNLF</sequence>
<organism evidence="1">
    <name type="scientific">marine sediment metagenome</name>
    <dbReference type="NCBI Taxonomy" id="412755"/>
    <lineage>
        <taxon>unclassified sequences</taxon>
        <taxon>metagenomes</taxon>
        <taxon>ecological metagenomes</taxon>
    </lineage>
</organism>
<evidence type="ECO:0000313" key="1">
    <source>
        <dbReference type="EMBL" id="GAF75607.1"/>
    </source>
</evidence>
<comment type="caution">
    <text evidence="1">The sequence shown here is derived from an EMBL/GenBank/DDBJ whole genome shotgun (WGS) entry which is preliminary data.</text>
</comment>
<proteinExistence type="predicted"/>
<dbReference type="EMBL" id="BARS01008217">
    <property type="protein sequence ID" value="GAF75607.1"/>
    <property type="molecule type" value="Genomic_DNA"/>
</dbReference>
<dbReference type="AlphaFoldDB" id="X0SI98"/>
<accession>X0SI98</accession>
<reference evidence="1" key="1">
    <citation type="journal article" date="2014" name="Front. Microbiol.">
        <title>High frequency of phylogenetically diverse reductive dehalogenase-homologous genes in deep subseafloor sedimentary metagenomes.</title>
        <authorList>
            <person name="Kawai M."/>
            <person name="Futagami T."/>
            <person name="Toyoda A."/>
            <person name="Takaki Y."/>
            <person name="Nishi S."/>
            <person name="Hori S."/>
            <person name="Arai W."/>
            <person name="Tsubouchi T."/>
            <person name="Morono Y."/>
            <person name="Uchiyama I."/>
            <person name="Ito T."/>
            <person name="Fujiyama A."/>
            <person name="Inagaki F."/>
            <person name="Takami H."/>
        </authorList>
    </citation>
    <scope>NUCLEOTIDE SEQUENCE</scope>
    <source>
        <strain evidence="1">Expedition CK06-06</strain>
    </source>
</reference>
<name>X0SI98_9ZZZZ</name>
<protein>
    <submittedName>
        <fullName evidence="1">Uncharacterized protein</fullName>
    </submittedName>
</protein>